<dbReference type="OrthoDB" id="571173at2"/>
<evidence type="ECO:0000313" key="4">
    <source>
        <dbReference type="Proteomes" id="UP000285575"/>
    </source>
</evidence>
<dbReference type="SUPFAM" id="SSF53850">
    <property type="entry name" value="Periplasmic binding protein-like II"/>
    <property type="match status" value="1"/>
</dbReference>
<comment type="caution">
    <text evidence="3">The sequence shown here is derived from an EMBL/GenBank/DDBJ whole genome shotgun (WGS) entry which is preliminary data.</text>
</comment>
<organism evidence="3 4">
    <name type="scientific">Rubrivivax rivuli</name>
    <dbReference type="NCBI Taxonomy" id="1862385"/>
    <lineage>
        <taxon>Bacteria</taxon>
        <taxon>Pseudomonadati</taxon>
        <taxon>Pseudomonadota</taxon>
        <taxon>Betaproteobacteria</taxon>
        <taxon>Burkholderiales</taxon>
        <taxon>Sphaerotilaceae</taxon>
        <taxon>Rubrivivax</taxon>
    </lineage>
</organism>
<keyword evidence="4" id="KW-1185">Reference proteome</keyword>
<keyword evidence="1" id="KW-0732">Signal</keyword>
<dbReference type="PANTHER" id="PTHR35936">
    <property type="entry name" value="MEMBRANE-BOUND LYTIC MUREIN TRANSGLYCOSYLASE F"/>
    <property type="match status" value="1"/>
</dbReference>
<feature type="domain" description="Solute-binding protein family 3/N-terminal" evidence="2">
    <location>
        <begin position="12"/>
        <end position="237"/>
    </location>
</feature>
<sequence length="251" mass="25655">MHEAPLLAPRGTLHAAINLGNPLLARAGAGPGTAEGVSVDLARALAAQLRVPLALQVVETAAQAVAAVRSEAADLGFFAVDPQRGEGLRFSAPYLLIEGAYLVRSASPLQRNDEVDRPGMRVVVGQGSAYDLYLSRTLQHATLQRAPSSQAVVAEFLASGAEVAAGVKQPLQAEVERLGPAAGGLRLLPGRFMVIEQATGIPAGRGAAAQRVLHRFIEAAKAEGAVAAALRRHGVEGAGVAPPAAPSISAG</sequence>
<dbReference type="EMBL" id="SACR01000001">
    <property type="protein sequence ID" value="RVU49287.1"/>
    <property type="molecule type" value="Genomic_DNA"/>
</dbReference>
<evidence type="ECO:0000313" key="3">
    <source>
        <dbReference type="EMBL" id="RVU49287.1"/>
    </source>
</evidence>
<reference evidence="3 4" key="1">
    <citation type="submission" date="2019-01" db="EMBL/GenBank/DDBJ databases">
        <authorList>
            <person name="Chen W.-M."/>
        </authorList>
    </citation>
    <scope>NUCLEOTIDE SEQUENCE [LARGE SCALE GENOMIC DNA]</scope>
    <source>
        <strain evidence="3 4">KYPY4</strain>
    </source>
</reference>
<gene>
    <name evidence="3" type="ORF">EOE66_01555</name>
</gene>
<dbReference type="RefSeq" id="WP_128226924.1">
    <property type="nucleotide sequence ID" value="NZ_SACR01000001.1"/>
</dbReference>
<dbReference type="InterPro" id="IPR001638">
    <property type="entry name" value="Solute-binding_3/MltF_N"/>
</dbReference>
<name>A0A437RR72_9BURK</name>
<dbReference type="Proteomes" id="UP000285575">
    <property type="component" value="Unassembled WGS sequence"/>
</dbReference>
<proteinExistence type="predicted"/>
<accession>A0A437RR72</accession>
<dbReference type="Pfam" id="PF00497">
    <property type="entry name" value="SBP_bac_3"/>
    <property type="match status" value="1"/>
</dbReference>
<dbReference type="Gene3D" id="3.40.190.10">
    <property type="entry name" value="Periplasmic binding protein-like II"/>
    <property type="match status" value="2"/>
</dbReference>
<dbReference type="SMART" id="SM00062">
    <property type="entry name" value="PBPb"/>
    <property type="match status" value="1"/>
</dbReference>
<evidence type="ECO:0000259" key="2">
    <source>
        <dbReference type="SMART" id="SM00062"/>
    </source>
</evidence>
<evidence type="ECO:0000256" key="1">
    <source>
        <dbReference type="ARBA" id="ARBA00022729"/>
    </source>
</evidence>
<dbReference type="PANTHER" id="PTHR35936:SF17">
    <property type="entry name" value="ARGININE-BINDING EXTRACELLULAR PROTEIN ARTP"/>
    <property type="match status" value="1"/>
</dbReference>
<dbReference type="AlphaFoldDB" id="A0A437RR72"/>
<protein>
    <submittedName>
        <fullName evidence="3">Transporter substrate-binding domain-containing protein</fullName>
    </submittedName>
</protein>